<reference evidence="3 4" key="1">
    <citation type="submission" date="2019-07" db="EMBL/GenBank/DDBJ databases">
        <title>Whole genome shotgun sequence of Oceanobacillus sojae NBRC 105379.</title>
        <authorList>
            <person name="Hosoyama A."/>
            <person name="Uohara A."/>
            <person name="Ohji S."/>
            <person name="Ichikawa N."/>
        </authorList>
    </citation>
    <scope>NUCLEOTIDE SEQUENCE [LARGE SCALE GENOMIC DNA]</scope>
    <source>
        <strain evidence="3 4">NBRC 105379</strain>
    </source>
</reference>
<organism evidence="3 4">
    <name type="scientific">Oceanobacillus sojae</name>
    <dbReference type="NCBI Taxonomy" id="582851"/>
    <lineage>
        <taxon>Bacteria</taxon>
        <taxon>Bacillati</taxon>
        <taxon>Bacillota</taxon>
        <taxon>Bacilli</taxon>
        <taxon>Bacillales</taxon>
        <taxon>Bacillaceae</taxon>
        <taxon>Oceanobacillus</taxon>
    </lineage>
</organism>
<dbReference type="AlphaFoldDB" id="A0A511ZM93"/>
<dbReference type="InterPro" id="IPR036650">
    <property type="entry name" value="CAT_RNA-bd_dom_sf"/>
</dbReference>
<feature type="domain" description="PRD" evidence="2">
    <location>
        <begin position="67"/>
        <end position="172"/>
    </location>
</feature>
<dbReference type="GO" id="GO:0003723">
    <property type="term" value="F:RNA binding"/>
    <property type="evidence" value="ECO:0007669"/>
    <property type="project" value="InterPro"/>
</dbReference>
<dbReference type="InterPro" id="IPR036634">
    <property type="entry name" value="PRD_sf"/>
</dbReference>
<dbReference type="InterPro" id="IPR011608">
    <property type="entry name" value="PRD"/>
</dbReference>
<dbReference type="GO" id="GO:0006355">
    <property type="term" value="P:regulation of DNA-templated transcription"/>
    <property type="evidence" value="ECO:0007669"/>
    <property type="project" value="InterPro"/>
</dbReference>
<gene>
    <name evidence="3" type="ORF">OSO01_33120</name>
</gene>
<keyword evidence="4" id="KW-1185">Reference proteome</keyword>
<sequence length="285" mass="33237">MAMQIVKVMNNSLVLAINDSGNEYILMGKGIGYKKSIGCKIQDSEIEKTFILKDKTILKNFIQLASELDDTYFNLVKEIIEFATKEYDMEVMDYLYLSLSDHISFVVRRFHEGNLGEKFNYVEIVKYYPKEYSIGKFAVNLINQTMEIELPESEASAIGMHFVNARLNSESYNEETQITRLIDHIEAIVQRKSSANFDKASLSYTRFITHLKFFAERIIKNQIFKDTDTDILFDQLSQSMQLENKIIESITHFIKQKYSIDLSRQEKIYLIIHINRILRDEPGKS</sequence>
<proteinExistence type="predicted"/>
<dbReference type="PANTHER" id="PTHR30185">
    <property type="entry name" value="CRYPTIC BETA-GLUCOSIDE BGL OPERON ANTITERMINATOR"/>
    <property type="match status" value="1"/>
</dbReference>
<accession>A0A511ZM93</accession>
<evidence type="ECO:0000313" key="4">
    <source>
        <dbReference type="Proteomes" id="UP000321558"/>
    </source>
</evidence>
<dbReference type="PROSITE" id="PS51372">
    <property type="entry name" value="PRD_2"/>
    <property type="match status" value="2"/>
</dbReference>
<dbReference type="EMBL" id="BJYM01000014">
    <property type="protein sequence ID" value="GEN88573.1"/>
    <property type="molecule type" value="Genomic_DNA"/>
</dbReference>
<evidence type="ECO:0000313" key="3">
    <source>
        <dbReference type="EMBL" id="GEN88573.1"/>
    </source>
</evidence>
<dbReference type="Proteomes" id="UP000321558">
    <property type="component" value="Unassembled WGS sequence"/>
</dbReference>
<dbReference type="SUPFAM" id="SSF63520">
    <property type="entry name" value="PTS-regulatory domain, PRD"/>
    <property type="match status" value="2"/>
</dbReference>
<dbReference type="InterPro" id="IPR004341">
    <property type="entry name" value="CAT_RNA-bd_dom"/>
</dbReference>
<dbReference type="PANTHER" id="PTHR30185:SF15">
    <property type="entry name" value="CRYPTIC BETA-GLUCOSIDE BGL OPERON ANTITERMINATOR"/>
    <property type="match status" value="1"/>
</dbReference>
<dbReference type="SUPFAM" id="SSF50151">
    <property type="entry name" value="SacY-like RNA-binding domain"/>
    <property type="match status" value="1"/>
</dbReference>
<dbReference type="Pfam" id="PF03123">
    <property type="entry name" value="CAT_RBD"/>
    <property type="match status" value="1"/>
</dbReference>
<dbReference type="Gene3D" id="2.30.24.10">
    <property type="entry name" value="CAT RNA-binding domain"/>
    <property type="match status" value="1"/>
</dbReference>
<feature type="domain" description="PRD" evidence="2">
    <location>
        <begin position="173"/>
        <end position="284"/>
    </location>
</feature>
<name>A0A511ZM93_9BACI</name>
<keyword evidence="1" id="KW-0677">Repeat</keyword>
<protein>
    <submittedName>
        <fullName evidence="3">Transcriptional regulator</fullName>
    </submittedName>
</protein>
<dbReference type="Gene3D" id="1.10.1790.10">
    <property type="entry name" value="PRD domain"/>
    <property type="match status" value="2"/>
</dbReference>
<dbReference type="Pfam" id="PF00874">
    <property type="entry name" value="PRD"/>
    <property type="match status" value="2"/>
</dbReference>
<evidence type="ECO:0000259" key="2">
    <source>
        <dbReference type="PROSITE" id="PS51372"/>
    </source>
</evidence>
<dbReference type="InterPro" id="IPR050661">
    <property type="entry name" value="BglG_antiterminators"/>
</dbReference>
<dbReference type="STRING" id="582851.GCA_900162665_04595"/>
<dbReference type="SMART" id="SM01061">
    <property type="entry name" value="CAT_RBD"/>
    <property type="match status" value="1"/>
</dbReference>
<evidence type="ECO:0000256" key="1">
    <source>
        <dbReference type="ARBA" id="ARBA00022737"/>
    </source>
</evidence>
<comment type="caution">
    <text evidence="3">The sequence shown here is derived from an EMBL/GenBank/DDBJ whole genome shotgun (WGS) entry which is preliminary data.</text>
</comment>